<dbReference type="Pfam" id="PF12679">
    <property type="entry name" value="ABC2_membrane_2"/>
    <property type="match status" value="1"/>
</dbReference>
<comment type="subcellular location">
    <subcellularLocation>
        <location evidence="1">Cell membrane</location>
        <topology evidence="1">Multi-pass membrane protein</topology>
    </subcellularLocation>
</comment>
<keyword evidence="3 6" id="KW-0812">Transmembrane</keyword>
<name>A0A1I4N7M3_9GAMM</name>
<evidence type="ECO:0000256" key="2">
    <source>
        <dbReference type="ARBA" id="ARBA00022475"/>
    </source>
</evidence>
<feature type="transmembrane region" description="Helical" evidence="6">
    <location>
        <begin position="58"/>
        <end position="74"/>
    </location>
</feature>
<dbReference type="STRING" id="1720063.SAMN05216217_10197"/>
<evidence type="ECO:0000256" key="3">
    <source>
        <dbReference type="ARBA" id="ARBA00022692"/>
    </source>
</evidence>
<feature type="transmembrane region" description="Helical" evidence="6">
    <location>
        <begin position="12"/>
        <end position="38"/>
    </location>
</feature>
<evidence type="ECO:0000256" key="5">
    <source>
        <dbReference type="ARBA" id="ARBA00023136"/>
    </source>
</evidence>
<dbReference type="GO" id="GO:0005886">
    <property type="term" value="C:plasma membrane"/>
    <property type="evidence" value="ECO:0007669"/>
    <property type="project" value="UniProtKB-SubCell"/>
</dbReference>
<evidence type="ECO:0000256" key="4">
    <source>
        <dbReference type="ARBA" id="ARBA00022989"/>
    </source>
</evidence>
<dbReference type="PANTHER" id="PTHR30294:SF29">
    <property type="entry name" value="MULTIDRUG ABC TRANSPORTER PERMEASE YBHS-RELATED"/>
    <property type="match status" value="1"/>
</dbReference>
<evidence type="ECO:0000313" key="7">
    <source>
        <dbReference type="EMBL" id="SFM11307.1"/>
    </source>
</evidence>
<sequence length="244" mass="27090">MSNLGVIFRRELGSYFATPLAFVFIVIFLVLSAVFTFYLGGFYENGQADLNAFFNFHPWLYLFLVPAVAMRLWAEERKSGTIELLMTLPITRSNMVLGKFLAAWVFVGIALLLTFPIVITVNYLGNPDNGAIFTGYLGSWLLAGGYLAIGSCMSALTRNQVIAFILSVVACFVFIVSGFPLLLDLFSGWAPQWLLDAIASLSFLIRFDAISKGVLDLRDLLYFFSLMAVWLLATAIVIDLKKAD</sequence>
<dbReference type="Proteomes" id="UP000243629">
    <property type="component" value="Unassembled WGS sequence"/>
</dbReference>
<accession>A0A1I4N7M3</accession>
<dbReference type="AlphaFoldDB" id="A0A1I4N7M3"/>
<organism evidence="7 8">
    <name type="scientific">Halopseudomonas yangmingensis</name>
    <dbReference type="NCBI Taxonomy" id="1720063"/>
    <lineage>
        <taxon>Bacteria</taxon>
        <taxon>Pseudomonadati</taxon>
        <taxon>Pseudomonadota</taxon>
        <taxon>Gammaproteobacteria</taxon>
        <taxon>Pseudomonadales</taxon>
        <taxon>Pseudomonadaceae</taxon>
        <taxon>Halopseudomonas</taxon>
    </lineage>
</organism>
<feature type="transmembrane region" description="Helical" evidence="6">
    <location>
        <begin position="131"/>
        <end position="149"/>
    </location>
</feature>
<dbReference type="EMBL" id="FOUI01000001">
    <property type="protein sequence ID" value="SFM11307.1"/>
    <property type="molecule type" value="Genomic_DNA"/>
</dbReference>
<feature type="transmembrane region" description="Helical" evidence="6">
    <location>
        <begin position="219"/>
        <end position="238"/>
    </location>
</feature>
<dbReference type="PANTHER" id="PTHR30294">
    <property type="entry name" value="MEMBRANE COMPONENT OF ABC TRANSPORTER YHHJ-RELATED"/>
    <property type="match status" value="1"/>
</dbReference>
<keyword evidence="2" id="KW-1003">Cell membrane</keyword>
<feature type="transmembrane region" description="Helical" evidence="6">
    <location>
        <begin position="95"/>
        <end position="119"/>
    </location>
</feature>
<dbReference type="GO" id="GO:0140359">
    <property type="term" value="F:ABC-type transporter activity"/>
    <property type="evidence" value="ECO:0007669"/>
    <property type="project" value="InterPro"/>
</dbReference>
<evidence type="ECO:0000256" key="1">
    <source>
        <dbReference type="ARBA" id="ARBA00004651"/>
    </source>
</evidence>
<dbReference type="InterPro" id="IPR051449">
    <property type="entry name" value="ABC-2_transporter_component"/>
</dbReference>
<feature type="transmembrane region" description="Helical" evidence="6">
    <location>
        <begin position="189"/>
        <end position="207"/>
    </location>
</feature>
<evidence type="ECO:0000313" key="8">
    <source>
        <dbReference type="Proteomes" id="UP000243629"/>
    </source>
</evidence>
<dbReference type="RefSeq" id="WP_093471240.1">
    <property type="nucleotide sequence ID" value="NZ_FOUI01000001.1"/>
</dbReference>
<reference evidence="8" key="1">
    <citation type="submission" date="2016-10" db="EMBL/GenBank/DDBJ databases">
        <authorList>
            <person name="Varghese N."/>
            <person name="Submissions S."/>
        </authorList>
    </citation>
    <scope>NUCLEOTIDE SEQUENCE [LARGE SCALE GENOMIC DNA]</scope>
    <source>
        <strain evidence="8">DSM 24213</strain>
    </source>
</reference>
<protein>
    <submittedName>
        <fullName evidence="7">ABC-2 type transport system permease protein</fullName>
    </submittedName>
</protein>
<evidence type="ECO:0000256" key="6">
    <source>
        <dbReference type="SAM" id="Phobius"/>
    </source>
</evidence>
<keyword evidence="4 6" id="KW-1133">Transmembrane helix</keyword>
<keyword evidence="8" id="KW-1185">Reference proteome</keyword>
<keyword evidence="5 6" id="KW-0472">Membrane</keyword>
<feature type="transmembrane region" description="Helical" evidence="6">
    <location>
        <begin position="161"/>
        <end position="183"/>
    </location>
</feature>
<dbReference type="OrthoDB" id="9794512at2"/>
<proteinExistence type="predicted"/>
<gene>
    <name evidence="7" type="ORF">SAMN05216217_10197</name>
</gene>